<organism evidence="1 2">
    <name type="scientific">Amycolatopsis pithecellobii</name>
    <dbReference type="NCBI Taxonomy" id="664692"/>
    <lineage>
        <taxon>Bacteria</taxon>
        <taxon>Bacillati</taxon>
        <taxon>Actinomycetota</taxon>
        <taxon>Actinomycetes</taxon>
        <taxon>Pseudonocardiales</taxon>
        <taxon>Pseudonocardiaceae</taxon>
        <taxon>Amycolatopsis</taxon>
    </lineage>
</organism>
<sequence length="46" mass="4920">MVLALVTNWTSASWSLRALDDRADPATPPADFRAGMMTAVEAITTP</sequence>
<reference evidence="1 2" key="1">
    <citation type="submission" date="2019-11" db="EMBL/GenBank/DDBJ databases">
        <title>Draft genome of Amycolatopsis RM579.</title>
        <authorList>
            <person name="Duangmal K."/>
            <person name="Mingma R."/>
        </authorList>
    </citation>
    <scope>NUCLEOTIDE SEQUENCE [LARGE SCALE GENOMIC DNA]</scope>
    <source>
        <strain evidence="1 2">RM579</strain>
    </source>
</reference>
<gene>
    <name evidence="1" type="ORF">GKO32_15970</name>
</gene>
<keyword evidence="2" id="KW-1185">Reference proteome</keyword>
<evidence type="ECO:0000313" key="1">
    <source>
        <dbReference type="EMBL" id="MTD55463.1"/>
    </source>
</evidence>
<name>A0A6N7Z1V4_9PSEU</name>
<proteinExistence type="predicted"/>
<accession>A0A6N7Z1V4</accession>
<protein>
    <submittedName>
        <fullName evidence="1">Uncharacterized protein</fullName>
    </submittedName>
</protein>
<dbReference type="Proteomes" id="UP000440096">
    <property type="component" value="Unassembled WGS sequence"/>
</dbReference>
<dbReference type="AlphaFoldDB" id="A0A6N7Z1V4"/>
<dbReference type="EMBL" id="WMBA01000022">
    <property type="protein sequence ID" value="MTD55463.1"/>
    <property type="molecule type" value="Genomic_DNA"/>
</dbReference>
<comment type="caution">
    <text evidence="1">The sequence shown here is derived from an EMBL/GenBank/DDBJ whole genome shotgun (WGS) entry which is preliminary data.</text>
</comment>
<dbReference type="RefSeq" id="WP_246243854.1">
    <property type="nucleotide sequence ID" value="NZ_WMBA01000022.1"/>
</dbReference>
<evidence type="ECO:0000313" key="2">
    <source>
        <dbReference type="Proteomes" id="UP000440096"/>
    </source>
</evidence>